<dbReference type="RefSeq" id="WP_229658557.1">
    <property type="nucleotide sequence ID" value="NZ_BMKL01000001.1"/>
</dbReference>
<dbReference type="InterPro" id="IPR051081">
    <property type="entry name" value="HTH_MetalResp_TranReg"/>
</dbReference>
<keyword evidence="6" id="KW-1185">Reference proteome</keyword>
<keyword evidence="2" id="KW-0238">DNA-binding</keyword>
<accession>A0ABQ1SCH1</accession>
<dbReference type="InterPro" id="IPR001845">
    <property type="entry name" value="HTH_ArsR_DNA-bd_dom"/>
</dbReference>
<keyword evidence="1" id="KW-0805">Transcription regulation</keyword>
<dbReference type="PANTHER" id="PTHR33154:SF28">
    <property type="entry name" value="HTH-TYPE TRANSCRIPTIONAL REGULATOR YGAV-RELATED"/>
    <property type="match status" value="1"/>
</dbReference>
<gene>
    <name evidence="5" type="ORF">GCM10011515_22130</name>
</gene>
<dbReference type="NCBIfam" id="NF033788">
    <property type="entry name" value="HTH_metalloreg"/>
    <property type="match status" value="1"/>
</dbReference>
<name>A0ABQ1SCH1_9SPHN</name>
<dbReference type="PROSITE" id="PS50987">
    <property type="entry name" value="HTH_ARSR_2"/>
    <property type="match status" value="1"/>
</dbReference>
<evidence type="ECO:0000259" key="4">
    <source>
        <dbReference type="PROSITE" id="PS50987"/>
    </source>
</evidence>
<keyword evidence="3" id="KW-0804">Transcription</keyword>
<evidence type="ECO:0000256" key="3">
    <source>
        <dbReference type="ARBA" id="ARBA00023163"/>
    </source>
</evidence>
<proteinExistence type="predicted"/>
<dbReference type="InterPro" id="IPR036388">
    <property type="entry name" value="WH-like_DNA-bd_sf"/>
</dbReference>
<dbReference type="Gene3D" id="1.10.10.10">
    <property type="entry name" value="Winged helix-like DNA-binding domain superfamily/Winged helix DNA-binding domain"/>
    <property type="match status" value="1"/>
</dbReference>
<feature type="domain" description="HTH arsR-type" evidence="4">
    <location>
        <begin position="11"/>
        <end position="106"/>
    </location>
</feature>
<dbReference type="SUPFAM" id="SSF46785">
    <property type="entry name" value="Winged helix' DNA-binding domain"/>
    <property type="match status" value="1"/>
</dbReference>
<protein>
    <submittedName>
        <fullName evidence="5">Transcriptional regulator</fullName>
    </submittedName>
</protein>
<comment type="caution">
    <text evidence="5">The sequence shown here is derived from an EMBL/GenBank/DDBJ whole genome shotgun (WGS) entry which is preliminary data.</text>
</comment>
<dbReference type="InterPro" id="IPR036390">
    <property type="entry name" value="WH_DNA-bd_sf"/>
</dbReference>
<dbReference type="PANTHER" id="PTHR33154">
    <property type="entry name" value="TRANSCRIPTIONAL REGULATOR, ARSR FAMILY"/>
    <property type="match status" value="1"/>
</dbReference>
<evidence type="ECO:0000313" key="5">
    <source>
        <dbReference type="EMBL" id="GGE02040.1"/>
    </source>
</evidence>
<evidence type="ECO:0000313" key="6">
    <source>
        <dbReference type="Proteomes" id="UP000619041"/>
    </source>
</evidence>
<evidence type="ECO:0000256" key="2">
    <source>
        <dbReference type="ARBA" id="ARBA00023125"/>
    </source>
</evidence>
<sequence length="110" mass="12137">MKQLHQMDLATFSANADAVADLLRALGNGRRLMIMCKLTEHGEMMVGDLAEDVGLSQSALSQHLAKLRAEGLVAARREAQAAWYRVADPRCETLLATLYQLYCSDKDQGQ</sequence>
<dbReference type="EMBL" id="BMKL01000001">
    <property type="protein sequence ID" value="GGE02040.1"/>
    <property type="molecule type" value="Genomic_DNA"/>
</dbReference>
<dbReference type="Proteomes" id="UP000619041">
    <property type="component" value="Unassembled WGS sequence"/>
</dbReference>
<dbReference type="Pfam" id="PF01022">
    <property type="entry name" value="HTH_5"/>
    <property type="match status" value="1"/>
</dbReference>
<dbReference type="InterPro" id="IPR011991">
    <property type="entry name" value="ArsR-like_HTH"/>
</dbReference>
<dbReference type="PRINTS" id="PR00778">
    <property type="entry name" value="HTHARSR"/>
</dbReference>
<dbReference type="SMART" id="SM00418">
    <property type="entry name" value="HTH_ARSR"/>
    <property type="match status" value="1"/>
</dbReference>
<dbReference type="CDD" id="cd00090">
    <property type="entry name" value="HTH_ARSR"/>
    <property type="match status" value="1"/>
</dbReference>
<evidence type="ECO:0000256" key="1">
    <source>
        <dbReference type="ARBA" id="ARBA00023015"/>
    </source>
</evidence>
<reference evidence="6" key="1">
    <citation type="journal article" date="2019" name="Int. J. Syst. Evol. Microbiol.">
        <title>The Global Catalogue of Microorganisms (GCM) 10K type strain sequencing project: providing services to taxonomists for standard genome sequencing and annotation.</title>
        <authorList>
            <consortium name="The Broad Institute Genomics Platform"/>
            <consortium name="The Broad Institute Genome Sequencing Center for Infectious Disease"/>
            <person name="Wu L."/>
            <person name="Ma J."/>
        </authorList>
    </citation>
    <scope>NUCLEOTIDE SEQUENCE [LARGE SCALE GENOMIC DNA]</scope>
    <source>
        <strain evidence="6">CGMCC 1.15959</strain>
    </source>
</reference>
<organism evidence="5 6">
    <name type="scientific">Tsuneonella deserti</name>
    <dbReference type="NCBI Taxonomy" id="2035528"/>
    <lineage>
        <taxon>Bacteria</taxon>
        <taxon>Pseudomonadati</taxon>
        <taxon>Pseudomonadota</taxon>
        <taxon>Alphaproteobacteria</taxon>
        <taxon>Sphingomonadales</taxon>
        <taxon>Erythrobacteraceae</taxon>
        <taxon>Tsuneonella</taxon>
    </lineage>
</organism>